<feature type="region of interest" description="Disordered" evidence="1">
    <location>
        <begin position="1"/>
        <end position="20"/>
    </location>
</feature>
<dbReference type="Proteomes" id="UP000054721">
    <property type="component" value="Unassembled WGS sequence"/>
</dbReference>
<name>A0A0V1KT77_9BILA</name>
<reference evidence="2 3" key="1">
    <citation type="submission" date="2015-05" db="EMBL/GenBank/DDBJ databases">
        <title>Evolution of Trichinella species and genotypes.</title>
        <authorList>
            <person name="Korhonen P.K."/>
            <person name="Edoardo P."/>
            <person name="Giuseppe L.R."/>
            <person name="Gasser R.B."/>
        </authorList>
    </citation>
    <scope>NUCLEOTIDE SEQUENCE [LARGE SCALE GENOMIC DNA]</scope>
    <source>
        <strain evidence="2">ISS10</strain>
    </source>
</reference>
<keyword evidence="3" id="KW-1185">Reference proteome</keyword>
<protein>
    <submittedName>
        <fullName evidence="2">Uncharacterized protein</fullName>
    </submittedName>
</protein>
<accession>A0A0V1KT77</accession>
<evidence type="ECO:0000313" key="2">
    <source>
        <dbReference type="EMBL" id="KRZ50528.1"/>
    </source>
</evidence>
<dbReference type="EMBL" id="JYDW01000260">
    <property type="protein sequence ID" value="KRZ50528.1"/>
    <property type="molecule type" value="Genomic_DNA"/>
</dbReference>
<evidence type="ECO:0000313" key="3">
    <source>
        <dbReference type="Proteomes" id="UP000054721"/>
    </source>
</evidence>
<comment type="caution">
    <text evidence="2">The sequence shown here is derived from an EMBL/GenBank/DDBJ whole genome shotgun (WGS) entry which is preliminary data.</text>
</comment>
<proteinExistence type="predicted"/>
<organism evidence="2 3">
    <name type="scientific">Trichinella nativa</name>
    <dbReference type="NCBI Taxonomy" id="6335"/>
    <lineage>
        <taxon>Eukaryota</taxon>
        <taxon>Metazoa</taxon>
        <taxon>Ecdysozoa</taxon>
        <taxon>Nematoda</taxon>
        <taxon>Enoplea</taxon>
        <taxon>Dorylaimia</taxon>
        <taxon>Trichinellida</taxon>
        <taxon>Trichinellidae</taxon>
        <taxon>Trichinella</taxon>
    </lineage>
</organism>
<sequence>MFRVSRLHSLQRPCGPDDEYGLHHRTGCQPIVTLSLMPLLGMKFVLIAGSQQDLVDKTPGDCVIFLQ</sequence>
<gene>
    <name evidence="2" type="ORF">T02_13161</name>
</gene>
<dbReference type="AlphaFoldDB" id="A0A0V1KT77"/>
<evidence type="ECO:0000256" key="1">
    <source>
        <dbReference type="SAM" id="MobiDB-lite"/>
    </source>
</evidence>